<dbReference type="EMBL" id="KQ419930">
    <property type="protein sequence ID" value="KOF81936.1"/>
    <property type="molecule type" value="Genomic_DNA"/>
</dbReference>
<name>A0A0L8GY03_OCTBM</name>
<dbReference type="AlphaFoldDB" id="A0A0L8GY03"/>
<proteinExistence type="predicted"/>
<reference evidence="1" key="1">
    <citation type="submission" date="2015-07" db="EMBL/GenBank/DDBJ databases">
        <title>MeaNS - Measles Nucleotide Surveillance Program.</title>
        <authorList>
            <person name="Tran T."/>
            <person name="Druce J."/>
        </authorList>
    </citation>
    <scope>NUCLEOTIDE SEQUENCE</scope>
    <source>
        <strain evidence="1">UCB-OBI-ISO-001</strain>
        <tissue evidence="1">Gonad</tissue>
    </source>
</reference>
<accession>A0A0L8GY03</accession>
<sequence>MHLHFYLFDIAYILKEYNKIKIFLLWKFFEIFQRIKKKTFYKLYINLKKIIIIK</sequence>
<evidence type="ECO:0000313" key="1">
    <source>
        <dbReference type="EMBL" id="KOF81936.1"/>
    </source>
</evidence>
<organism evidence="1">
    <name type="scientific">Octopus bimaculoides</name>
    <name type="common">California two-spotted octopus</name>
    <dbReference type="NCBI Taxonomy" id="37653"/>
    <lineage>
        <taxon>Eukaryota</taxon>
        <taxon>Metazoa</taxon>
        <taxon>Spiralia</taxon>
        <taxon>Lophotrochozoa</taxon>
        <taxon>Mollusca</taxon>
        <taxon>Cephalopoda</taxon>
        <taxon>Coleoidea</taxon>
        <taxon>Octopodiformes</taxon>
        <taxon>Octopoda</taxon>
        <taxon>Incirrata</taxon>
        <taxon>Octopodidae</taxon>
        <taxon>Octopus</taxon>
    </lineage>
</organism>
<protein>
    <submittedName>
        <fullName evidence="1">Uncharacterized protein</fullName>
    </submittedName>
</protein>
<gene>
    <name evidence="1" type="ORF">OCBIM_22025934mg</name>
</gene>